<gene>
    <name evidence="5" type="ORF">CDL15_Pgr006141</name>
    <name evidence="6" type="ORF">CRG98_011599</name>
</gene>
<evidence type="ECO:0000256" key="1">
    <source>
        <dbReference type="ARBA" id="ARBA00004370"/>
    </source>
</evidence>
<keyword evidence="4" id="KW-0812">Transmembrane</keyword>
<keyword evidence="8" id="KW-1185">Reference proteome</keyword>
<dbReference type="GO" id="GO:0016020">
    <property type="term" value="C:membrane"/>
    <property type="evidence" value="ECO:0007669"/>
    <property type="project" value="UniProtKB-SubCell"/>
</dbReference>
<reference evidence="5" key="2">
    <citation type="submission" date="2017-06" db="EMBL/GenBank/DDBJ databases">
        <title>The pomegranate genome and the genomics of punicalagin biosynthesis.</title>
        <authorList>
            <person name="Xu C."/>
        </authorList>
    </citation>
    <scope>NUCLEOTIDE SEQUENCE [LARGE SCALE GENOMIC DNA]</scope>
    <source>
        <tissue evidence="5">Fresh leaf</tissue>
    </source>
</reference>
<evidence type="ECO:0000313" key="7">
    <source>
        <dbReference type="Proteomes" id="UP000197138"/>
    </source>
</evidence>
<dbReference type="GO" id="GO:0098542">
    <property type="term" value="P:defense response to other organism"/>
    <property type="evidence" value="ECO:0007669"/>
    <property type="project" value="InterPro"/>
</dbReference>
<dbReference type="Proteomes" id="UP000233551">
    <property type="component" value="Unassembled WGS sequence"/>
</dbReference>
<dbReference type="Proteomes" id="UP000197138">
    <property type="component" value="Unassembled WGS sequence"/>
</dbReference>
<keyword evidence="4" id="KW-1133">Transmembrane helix</keyword>
<keyword evidence="2 4" id="KW-0472">Membrane</keyword>
<evidence type="ECO:0000313" key="6">
    <source>
        <dbReference type="EMBL" id="PKI68003.1"/>
    </source>
</evidence>
<organism evidence="5 7">
    <name type="scientific">Punica granatum</name>
    <name type="common">Pomegranate</name>
    <dbReference type="NCBI Taxonomy" id="22663"/>
    <lineage>
        <taxon>Eukaryota</taxon>
        <taxon>Viridiplantae</taxon>
        <taxon>Streptophyta</taxon>
        <taxon>Embryophyta</taxon>
        <taxon>Tracheophyta</taxon>
        <taxon>Spermatophyta</taxon>
        <taxon>Magnoliopsida</taxon>
        <taxon>eudicotyledons</taxon>
        <taxon>Gunneridae</taxon>
        <taxon>Pentapetalae</taxon>
        <taxon>rosids</taxon>
        <taxon>malvids</taxon>
        <taxon>Myrtales</taxon>
        <taxon>Lythraceae</taxon>
        <taxon>Punica</taxon>
    </lineage>
</organism>
<evidence type="ECO:0000256" key="2">
    <source>
        <dbReference type="ARBA" id="ARBA00023136"/>
    </source>
</evidence>
<dbReference type="AlphaFoldDB" id="A0A218VUC6"/>
<sequence>MASSGTSGGGDGAKECRIELVVVECAGGPVALGYPVNAKPPPTHHIPKDQVAAVPVTTASVGGEIPVTGRHPAAPGNSHSSTRRSAARRHCYRQISELAVTIFIAAFLIWLYLSYHQNPLPKQPTFSVKDFAVSNFSISNYHGRTALAANWEATITVVNPNRKHTLSLEKILSFVYYYDDTSAGQLSLGSVEPLHLDKNSSASITVKTTTNLTGSDRREAALVENIRQKLRNTGTLSFSLGIHLNEDFSHHFYIDVVTAYCEGLKVDFLYLGDIVVGTLSTDNPRGEVSCWTSYCDWPDGITKSLDC</sequence>
<evidence type="ECO:0000256" key="4">
    <source>
        <dbReference type="SAM" id="Phobius"/>
    </source>
</evidence>
<feature type="transmembrane region" description="Helical" evidence="4">
    <location>
        <begin position="98"/>
        <end position="115"/>
    </location>
</feature>
<dbReference type="PANTHER" id="PTHR31234:SF2">
    <property type="entry name" value="OS05G0199100 PROTEIN"/>
    <property type="match status" value="1"/>
</dbReference>
<evidence type="ECO:0000313" key="5">
    <source>
        <dbReference type="EMBL" id="OWM63879.1"/>
    </source>
</evidence>
<dbReference type="PANTHER" id="PTHR31234">
    <property type="entry name" value="LATE EMBRYOGENESIS ABUNDANT (LEA) HYDROXYPROLINE-RICH GLYCOPROTEIN FAMILY"/>
    <property type="match status" value="1"/>
</dbReference>
<evidence type="ECO:0000313" key="8">
    <source>
        <dbReference type="Proteomes" id="UP000233551"/>
    </source>
</evidence>
<feature type="region of interest" description="Disordered" evidence="3">
    <location>
        <begin position="66"/>
        <end position="85"/>
    </location>
</feature>
<dbReference type="EMBL" id="PGOL01000571">
    <property type="protein sequence ID" value="PKI68003.1"/>
    <property type="molecule type" value="Genomic_DNA"/>
</dbReference>
<name>A0A218VUC6_PUNGR</name>
<reference evidence="6 8" key="3">
    <citation type="submission" date="2017-11" db="EMBL/GenBank/DDBJ databases">
        <title>De-novo sequencing of pomegranate (Punica granatum L.) genome.</title>
        <authorList>
            <person name="Akparov Z."/>
            <person name="Amiraslanov A."/>
            <person name="Hajiyeva S."/>
            <person name="Abbasov M."/>
            <person name="Kaur K."/>
            <person name="Hamwieh A."/>
            <person name="Solovyev V."/>
            <person name="Salamov A."/>
            <person name="Braich B."/>
            <person name="Kosarev P."/>
            <person name="Mahmoud A."/>
            <person name="Hajiyev E."/>
            <person name="Babayeva S."/>
            <person name="Izzatullayeva V."/>
            <person name="Mammadov A."/>
            <person name="Mammadov A."/>
            <person name="Sharifova S."/>
            <person name="Ojaghi J."/>
            <person name="Eynullazada K."/>
            <person name="Bayramov B."/>
            <person name="Abdulazimova A."/>
            <person name="Shahmuradov I."/>
        </authorList>
    </citation>
    <scope>NUCLEOTIDE SEQUENCE [LARGE SCALE GENOMIC DNA]</scope>
    <source>
        <strain evidence="6">AG2017</strain>
        <strain evidence="8">cv. AG2017</strain>
        <tissue evidence="6">Leaf</tissue>
    </source>
</reference>
<comment type="caution">
    <text evidence="5">The sequence shown here is derived from an EMBL/GenBank/DDBJ whole genome shotgun (WGS) entry which is preliminary data.</text>
</comment>
<reference evidence="7" key="1">
    <citation type="journal article" date="2017" name="Plant J.">
        <title>The pomegranate (Punica granatum L.) genome and the genomics of punicalagin biosynthesis.</title>
        <authorList>
            <person name="Qin G."/>
            <person name="Xu C."/>
            <person name="Ming R."/>
            <person name="Tang H."/>
            <person name="Guyot R."/>
            <person name="Kramer E.M."/>
            <person name="Hu Y."/>
            <person name="Yi X."/>
            <person name="Qi Y."/>
            <person name="Xu X."/>
            <person name="Gao Z."/>
            <person name="Pan H."/>
            <person name="Jian J."/>
            <person name="Tian Y."/>
            <person name="Yue Z."/>
            <person name="Xu Y."/>
        </authorList>
    </citation>
    <scope>NUCLEOTIDE SEQUENCE [LARGE SCALE GENOMIC DNA]</scope>
    <source>
        <strain evidence="7">cv. Dabenzi</strain>
    </source>
</reference>
<accession>A0A218VUC6</accession>
<protein>
    <recommendedName>
        <fullName evidence="9">Late embryogenesis abundant protein LEA-2 subgroup domain-containing protein</fullName>
    </recommendedName>
</protein>
<proteinExistence type="predicted"/>
<evidence type="ECO:0008006" key="9">
    <source>
        <dbReference type="Google" id="ProtNLM"/>
    </source>
</evidence>
<comment type="subcellular location">
    <subcellularLocation>
        <location evidence="1">Membrane</location>
    </subcellularLocation>
</comment>
<dbReference type="InterPro" id="IPR044839">
    <property type="entry name" value="NDR1-like"/>
</dbReference>
<dbReference type="EMBL" id="MTKT01005880">
    <property type="protein sequence ID" value="OWM63879.1"/>
    <property type="molecule type" value="Genomic_DNA"/>
</dbReference>
<evidence type="ECO:0000256" key="3">
    <source>
        <dbReference type="SAM" id="MobiDB-lite"/>
    </source>
</evidence>